<sequence>MDRQREKNGGAGHRALRRRLPDPDPATVGFNNGAADRQAHAHAVFLGAVEGLEQARHHAGRDAGAGVADADQQRAVAVRAALRLHRQHRLAGTAAGHGLDRVHQQVDEHLLQLHAVAVHRRQVRRQAQHQRHVMVIQLAPHHVDALLHHRLQVQRGVGGVAAARQRADALDDAGGAGAGLEDAGDGGLGLVQFRPGAVQPAQAGLAVGRYRRQRLIDLVRDRRRQFAQHGHPGGVRQLHLRAVQRLLGQHRRRNVGQRAEVFALAVLVVPWARQHVHVFQRAVGHQQAVADVDVALAAQRLVDGRLHDVAVFRRRVGQDALQRRLHVQR</sequence>
<evidence type="ECO:0000313" key="3">
    <source>
        <dbReference type="Proteomes" id="UP000008311"/>
    </source>
</evidence>
<feature type="region of interest" description="Disordered" evidence="1">
    <location>
        <begin position="1"/>
        <end position="32"/>
    </location>
</feature>
<protein>
    <submittedName>
        <fullName evidence="2">Uncharacterized protein</fullName>
    </submittedName>
</protein>
<accession>B9TMH4</accession>
<feature type="non-terminal residue" evidence="2">
    <location>
        <position position="329"/>
    </location>
</feature>
<dbReference type="AlphaFoldDB" id="B9TMH4"/>
<dbReference type="Proteomes" id="UP000008311">
    <property type="component" value="Unassembled WGS sequence"/>
</dbReference>
<keyword evidence="3" id="KW-1185">Reference proteome</keyword>
<proteinExistence type="predicted"/>
<dbReference type="InParanoid" id="B9TMH4"/>
<name>B9TMH4_RICCO</name>
<dbReference type="EMBL" id="EQ989181">
    <property type="protein sequence ID" value="EEF22940.1"/>
    <property type="molecule type" value="Genomic_DNA"/>
</dbReference>
<gene>
    <name evidence="2" type="ORF">RCOM_2118890</name>
</gene>
<organism evidence="2 3">
    <name type="scientific">Ricinus communis</name>
    <name type="common">Castor bean</name>
    <dbReference type="NCBI Taxonomy" id="3988"/>
    <lineage>
        <taxon>Eukaryota</taxon>
        <taxon>Viridiplantae</taxon>
        <taxon>Streptophyta</taxon>
        <taxon>Embryophyta</taxon>
        <taxon>Tracheophyta</taxon>
        <taxon>Spermatophyta</taxon>
        <taxon>Magnoliopsida</taxon>
        <taxon>eudicotyledons</taxon>
        <taxon>Gunneridae</taxon>
        <taxon>Pentapetalae</taxon>
        <taxon>rosids</taxon>
        <taxon>fabids</taxon>
        <taxon>Malpighiales</taxon>
        <taxon>Euphorbiaceae</taxon>
        <taxon>Acalyphoideae</taxon>
        <taxon>Acalypheae</taxon>
        <taxon>Ricinus</taxon>
    </lineage>
</organism>
<evidence type="ECO:0000256" key="1">
    <source>
        <dbReference type="SAM" id="MobiDB-lite"/>
    </source>
</evidence>
<evidence type="ECO:0000313" key="2">
    <source>
        <dbReference type="EMBL" id="EEF22940.1"/>
    </source>
</evidence>
<reference evidence="3" key="1">
    <citation type="journal article" date="2010" name="Nat. Biotechnol.">
        <title>Draft genome sequence of the oilseed species Ricinus communis.</title>
        <authorList>
            <person name="Chan A.P."/>
            <person name="Crabtree J."/>
            <person name="Zhao Q."/>
            <person name="Lorenzi H."/>
            <person name="Orvis J."/>
            <person name="Puiu D."/>
            <person name="Melake-Berhan A."/>
            <person name="Jones K.M."/>
            <person name="Redman J."/>
            <person name="Chen G."/>
            <person name="Cahoon E.B."/>
            <person name="Gedil M."/>
            <person name="Stanke M."/>
            <person name="Haas B.J."/>
            <person name="Wortman J.R."/>
            <person name="Fraser-Liggett C.M."/>
            <person name="Ravel J."/>
            <person name="Rabinowicz P.D."/>
        </authorList>
    </citation>
    <scope>NUCLEOTIDE SEQUENCE [LARGE SCALE GENOMIC DNA]</scope>
    <source>
        <strain evidence="3">cv. Hale</strain>
    </source>
</reference>